<feature type="region of interest" description="Disordered" evidence="1">
    <location>
        <begin position="243"/>
        <end position="264"/>
    </location>
</feature>
<comment type="caution">
    <text evidence="2">The sequence shown here is derived from an EMBL/GenBank/DDBJ whole genome shotgun (WGS) entry which is preliminary data.</text>
</comment>
<feature type="region of interest" description="Disordered" evidence="1">
    <location>
        <begin position="309"/>
        <end position="335"/>
    </location>
</feature>
<reference evidence="2 3" key="1">
    <citation type="submission" date="2017-11" db="EMBL/GenBank/DDBJ databases">
        <title>De novo assembly and phasing of dikaryotic genomes from two isolates of Puccinia coronata f. sp. avenae, the causal agent of oat crown rust.</title>
        <authorList>
            <person name="Miller M.E."/>
            <person name="Zhang Y."/>
            <person name="Omidvar V."/>
            <person name="Sperschneider J."/>
            <person name="Schwessinger B."/>
            <person name="Raley C."/>
            <person name="Palmer J.M."/>
            <person name="Garnica D."/>
            <person name="Upadhyaya N."/>
            <person name="Rathjen J."/>
            <person name="Taylor J.M."/>
            <person name="Park R.F."/>
            <person name="Dodds P.N."/>
            <person name="Hirsch C.D."/>
            <person name="Kianian S.F."/>
            <person name="Figueroa M."/>
        </authorList>
    </citation>
    <scope>NUCLEOTIDE SEQUENCE [LARGE SCALE GENOMIC DNA]</scope>
    <source>
        <strain evidence="2">12NC29</strain>
    </source>
</reference>
<dbReference type="Proteomes" id="UP000235388">
    <property type="component" value="Unassembled WGS sequence"/>
</dbReference>
<keyword evidence="3" id="KW-1185">Reference proteome</keyword>
<feature type="compositionally biased region" description="Low complexity" evidence="1">
    <location>
        <begin position="244"/>
        <end position="264"/>
    </location>
</feature>
<sequence length="408" mass="43408">MKHTPPPTKKTPTGAHGQPPAGSTGTGSTGVISTTSSSATKEAAARFATDDDKLQADGSNFRNWLNEITEFAIMSLDDPTFYDHPQPADAKETSTPAAGVATCMRNKLLDLCEAGLDLDNNTLCGIVWQTGVAQGSDLRREFDLRIDQELSRLKATTLPFNTLVKALDNSKHRAGPPTAFPAEARPTVTRQALIESHPDNVYVQAASIGFSSRPARPALRAPGPANRGCFRCGATDHYISQCNAPQSSPPSFSAPPASFPSSAPGHSPYPGQFIPCALPSATHHGYLAHYPVLTPSYAPYATSYGGRAPVPNPGLRPADSYRPNYQQQAPPSSRQPAICEVEMDYGTGDQTMDPPRNKAPPDVSFSIATSNATPSADVVFDTGATHHVTGDRAGEDDFCWTKLNSYPA</sequence>
<feature type="compositionally biased region" description="Low complexity" evidence="1">
    <location>
        <begin position="29"/>
        <end position="42"/>
    </location>
</feature>
<accession>A0A2N5TSM6</accession>
<name>A0A2N5TSM6_9BASI</name>
<evidence type="ECO:0008006" key="4">
    <source>
        <dbReference type="Google" id="ProtNLM"/>
    </source>
</evidence>
<dbReference type="EMBL" id="PGCJ01000443">
    <property type="protein sequence ID" value="PLW28482.1"/>
    <property type="molecule type" value="Genomic_DNA"/>
</dbReference>
<dbReference type="OrthoDB" id="2513234at2759"/>
<evidence type="ECO:0000256" key="1">
    <source>
        <dbReference type="SAM" id="MobiDB-lite"/>
    </source>
</evidence>
<protein>
    <recommendedName>
        <fullName evidence="4">CCHC-type domain-containing protein</fullName>
    </recommendedName>
</protein>
<feature type="region of interest" description="Disordered" evidence="1">
    <location>
        <begin position="1"/>
        <end position="43"/>
    </location>
</feature>
<feature type="compositionally biased region" description="Low complexity" evidence="1">
    <location>
        <begin position="326"/>
        <end position="335"/>
    </location>
</feature>
<gene>
    <name evidence="2" type="ORF">PCANC_23115</name>
</gene>
<proteinExistence type="predicted"/>
<evidence type="ECO:0000313" key="2">
    <source>
        <dbReference type="EMBL" id="PLW28482.1"/>
    </source>
</evidence>
<evidence type="ECO:0000313" key="3">
    <source>
        <dbReference type="Proteomes" id="UP000235388"/>
    </source>
</evidence>
<dbReference type="AlphaFoldDB" id="A0A2N5TSM6"/>
<dbReference type="STRING" id="200324.A0A2N5TSM6"/>
<organism evidence="2 3">
    <name type="scientific">Puccinia coronata f. sp. avenae</name>
    <dbReference type="NCBI Taxonomy" id="200324"/>
    <lineage>
        <taxon>Eukaryota</taxon>
        <taxon>Fungi</taxon>
        <taxon>Dikarya</taxon>
        <taxon>Basidiomycota</taxon>
        <taxon>Pucciniomycotina</taxon>
        <taxon>Pucciniomycetes</taxon>
        <taxon>Pucciniales</taxon>
        <taxon>Pucciniaceae</taxon>
        <taxon>Puccinia</taxon>
    </lineage>
</organism>